<evidence type="ECO:0008006" key="4">
    <source>
        <dbReference type="Google" id="ProtNLM"/>
    </source>
</evidence>
<protein>
    <recommendedName>
        <fullName evidence="4">SAP domain-containing protein</fullName>
    </recommendedName>
</protein>
<proteinExistence type="predicted"/>
<dbReference type="SUPFAM" id="SSF68906">
    <property type="entry name" value="SAP domain"/>
    <property type="match status" value="1"/>
</dbReference>
<keyword evidence="1" id="KW-0732">Signal</keyword>
<sequence>MEGKKAFGLGWVGLVWLGLVLPVKSCHYEHNQKRKRAQDNPAEVGATLFIVLIGRRHLWKVNKGGSCDWMMDLVSSCKILHGNSSGSFILPKGWSEKDKLQYFRIKELKDVLTQLGLSKQGKKQENFKGANRIQAPFGGGFLTWLRLVLRLPAFCVTTGEVSTGDPVAGDLLRHSRVVFSQICSSPSGFYRSEASTEVSGTFCCSRWGSCRSHCCLRLFQSPESSWSSNFRFFPSQKRRLKCYRASLLRLISLRGGCKRFVAIENKFFDLDIVGNVEDVLKISENGRGRRTSLLLLENLSVINKGKKNFVIFTAGWNEKGGAKIFDALTEIVNLAFLGTSGALRRPPHQATLHMVLCPHLCLLLHLRAVAQNVVLLGNQNVSFVWSHTLL</sequence>
<organism evidence="2 3">
    <name type="scientific">Carnegiea gigantea</name>
    <dbReference type="NCBI Taxonomy" id="171969"/>
    <lineage>
        <taxon>Eukaryota</taxon>
        <taxon>Viridiplantae</taxon>
        <taxon>Streptophyta</taxon>
        <taxon>Embryophyta</taxon>
        <taxon>Tracheophyta</taxon>
        <taxon>Spermatophyta</taxon>
        <taxon>Magnoliopsida</taxon>
        <taxon>eudicotyledons</taxon>
        <taxon>Gunneridae</taxon>
        <taxon>Pentapetalae</taxon>
        <taxon>Caryophyllales</taxon>
        <taxon>Cactineae</taxon>
        <taxon>Cactaceae</taxon>
        <taxon>Cactoideae</taxon>
        <taxon>Echinocereeae</taxon>
        <taxon>Carnegiea</taxon>
    </lineage>
</organism>
<dbReference type="OrthoDB" id="28127at2759"/>
<evidence type="ECO:0000313" key="3">
    <source>
        <dbReference type="Proteomes" id="UP001153076"/>
    </source>
</evidence>
<accession>A0A9Q1QF93</accession>
<name>A0A9Q1QF93_9CARY</name>
<evidence type="ECO:0000256" key="1">
    <source>
        <dbReference type="SAM" id="SignalP"/>
    </source>
</evidence>
<evidence type="ECO:0000313" key="2">
    <source>
        <dbReference type="EMBL" id="KAJ8439649.1"/>
    </source>
</evidence>
<dbReference type="AlphaFoldDB" id="A0A9Q1QF93"/>
<gene>
    <name evidence="2" type="ORF">Cgig2_021661</name>
</gene>
<dbReference type="Proteomes" id="UP001153076">
    <property type="component" value="Unassembled WGS sequence"/>
</dbReference>
<dbReference type="InterPro" id="IPR036361">
    <property type="entry name" value="SAP_dom_sf"/>
</dbReference>
<dbReference type="EMBL" id="JAKOGI010000213">
    <property type="protein sequence ID" value="KAJ8439649.1"/>
    <property type="molecule type" value="Genomic_DNA"/>
</dbReference>
<feature type="chain" id="PRO_5040409640" description="SAP domain-containing protein" evidence="1">
    <location>
        <begin position="26"/>
        <end position="390"/>
    </location>
</feature>
<feature type="signal peptide" evidence="1">
    <location>
        <begin position="1"/>
        <end position="25"/>
    </location>
</feature>
<reference evidence="2" key="1">
    <citation type="submission" date="2022-04" db="EMBL/GenBank/DDBJ databases">
        <title>Carnegiea gigantea Genome sequencing and assembly v2.</title>
        <authorList>
            <person name="Copetti D."/>
            <person name="Sanderson M.J."/>
            <person name="Burquez A."/>
            <person name="Wojciechowski M.F."/>
        </authorList>
    </citation>
    <scope>NUCLEOTIDE SEQUENCE</scope>
    <source>
        <strain evidence="2">SGP5-SGP5p</strain>
        <tissue evidence="2">Aerial part</tissue>
    </source>
</reference>
<keyword evidence="3" id="KW-1185">Reference proteome</keyword>
<comment type="caution">
    <text evidence="2">The sequence shown here is derived from an EMBL/GenBank/DDBJ whole genome shotgun (WGS) entry which is preliminary data.</text>
</comment>